<gene>
    <name evidence="10" type="ordered locus">Desaci_3242</name>
</gene>
<proteinExistence type="inferred from homology"/>
<dbReference type="OrthoDB" id="102502at2"/>
<dbReference type="eggNOG" id="COG2814">
    <property type="taxonomic scope" value="Bacteria"/>
</dbReference>
<evidence type="ECO:0000256" key="3">
    <source>
        <dbReference type="ARBA" id="ARBA00022448"/>
    </source>
</evidence>
<dbReference type="STRING" id="646529.Desaci_3242"/>
<feature type="transmembrane region" description="Helical" evidence="8">
    <location>
        <begin position="545"/>
        <end position="563"/>
    </location>
</feature>
<dbReference type="EMBL" id="CP003639">
    <property type="protein sequence ID" value="AFM42139.1"/>
    <property type="molecule type" value="Genomic_DNA"/>
</dbReference>
<protein>
    <submittedName>
        <fullName evidence="10">Drug resistance transporter, EmrB/QacA subfamily</fullName>
    </submittedName>
</protein>
<dbReference type="InterPro" id="IPR004638">
    <property type="entry name" value="EmrB-like"/>
</dbReference>
<keyword evidence="6 8" id="KW-1133">Transmembrane helix</keyword>
<dbReference type="AlphaFoldDB" id="I4D8L5"/>
<feature type="transmembrane region" description="Helical" evidence="8">
    <location>
        <begin position="289"/>
        <end position="310"/>
    </location>
</feature>
<comment type="subcellular location">
    <subcellularLocation>
        <location evidence="1">Cell membrane</location>
        <topology evidence="1">Multi-pass membrane protein</topology>
    </subcellularLocation>
</comment>
<feature type="domain" description="Major facilitator superfamily (MFS) profile" evidence="9">
    <location>
        <begin position="78"/>
        <end position="568"/>
    </location>
</feature>
<dbReference type="PANTHER" id="PTHR42718:SF9">
    <property type="entry name" value="MAJOR FACILITATOR SUPERFAMILY MULTIDRUG TRANSPORTER MFSC"/>
    <property type="match status" value="1"/>
</dbReference>
<feature type="transmembrane region" description="Helical" evidence="8">
    <location>
        <begin position="114"/>
        <end position="135"/>
    </location>
</feature>
<dbReference type="RefSeq" id="WP_014828128.1">
    <property type="nucleotide sequence ID" value="NC_018068.1"/>
</dbReference>
<dbReference type="Gene3D" id="1.20.1720.10">
    <property type="entry name" value="Multidrug resistance protein D"/>
    <property type="match status" value="1"/>
</dbReference>
<evidence type="ECO:0000256" key="7">
    <source>
        <dbReference type="ARBA" id="ARBA00023136"/>
    </source>
</evidence>
<evidence type="ECO:0000256" key="6">
    <source>
        <dbReference type="ARBA" id="ARBA00022989"/>
    </source>
</evidence>
<dbReference type="PROSITE" id="PS50850">
    <property type="entry name" value="MFS"/>
    <property type="match status" value="1"/>
</dbReference>
<evidence type="ECO:0000256" key="8">
    <source>
        <dbReference type="SAM" id="Phobius"/>
    </source>
</evidence>
<dbReference type="PRINTS" id="PR01036">
    <property type="entry name" value="TCRTETB"/>
</dbReference>
<dbReference type="SUPFAM" id="SSF103473">
    <property type="entry name" value="MFS general substrate transporter"/>
    <property type="match status" value="1"/>
</dbReference>
<feature type="transmembrane region" description="Helical" evidence="8">
    <location>
        <begin position="203"/>
        <end position="224"/>
    </location>
</feature>
<name>I4D8L5_DESAJ</name>
<evidence type="ECO:0000256" key="2">
    <source>
        <dbReference type="ARBA" id="ARBA00008537"/>
    </source>
</evidence>
<keyword evidence="4" id="KW-1003">Cell membrane</keyword>
<feature type="transmembrane region" description="Helical" evidence="8">
    <location>
        <begin position="396"/>
        <end position="413"/>
    </location>
</feature>
<comment type="similarity">
    <text evidence="2">Belongs to the major facilitator superfamily. EmrB family.</text>
</comment>
<feature type="transmembrane region" description="Helical" evidence="8">
    <location>
        <begin position="331"/>
        <end position="356"/>
    </location>
</feature>
<evidence type="ECO:0000313" key="10">
    <source>
        <dbReference type="EMBL" id="AFM42139.1"/>
    </source>
</evidence>
<dbReference type="Pfam" id="PF07690">
    <property type="entry name" value="MFS_1"/>
    <property type="match status" value="1"/>
</dbReference>
<dbReference type="InterPro" id="IPR011701">
    <property type="entry name" value="MFS"/>
</dbReference>
<feature type="transmembrane region" description="Helical" evidence="8">
    <location>
        <begin position="6"/>
        <end position="24"/>
    </location>
</feature>
<feature type="transmembrane region" description="Helical" evidence="8">
    <location>
        <begin position="230"/>
        <end position="251"/>
    </location>
</feature>
<dbReference type="KEGG" id="dai:Desaci_3242"/>
<evidence type="ECO:0000256" key="1">
    <source>
        <dbReference type="ARBA" id="ARBA00004651"/>
    </source>
</evidence>
<dbReference type="HOGENOM" id="CLU_000960_28_0_9"/>
<accession>I4D8L5</accession>
<evidence type="ECO:0000313" key="11">
    <source>
        <dbReference type="Proteomes" id="UP000002892"/>
    </source>
</evidence>
<evidence type="ECO:0000259" key="9">
    <source>
        <dbReference type="PROSITE" id="PS50850"/>
    </source>
</evidence>
<dbReference type="InterPro" id="IPR036259">
    <property type="entry name" value="MFS_trans_sf"/>
</dbReference>
<feature type="transmembrane region" description="Helical" evidence="8">
    <location>
        <begin position="368"/>
        <end position="389"/>
    </location>
</feature>
<feature type="transmembrane region" description="Helical" evidence="8">
    <location>
        <begin position="76"/>
        <end position="94"/>
    </location>
</feature>
<sequence>MIFLASGYLLLAFLLLILINMGLWRKKREHTIEHTNDDLSPALSIAPGTEQPLYGKSPSATAGSANDTGMEAFNTLQILTVLMLGAFVSILNQTLDNVAIPHMMLDFNVSASTIQWIVTGYMLVNGVLIPITAYLMESVGSRKLVFAAMTSFTIGSFICALAPKFPVFMIGRIIQGIGAGILMPLLTNVFLTIFPPHQRGKALGTMGIVMVFAPAIGPTLGGWVVQTYSWRLLFSALVPIGALDLFLAAIWMKDVLKLSFPEFDVWGAVFSTVGLGSLLYGVSEAGNNGWGSTEVIAFISIGIFAILLFIRRELTIETPLLELRVYKYRAFSLTIIINAVVTTVMYAAMMLLPIYLQNIRGFTPLQSGFLLLPGALLMGIMGPIAGAIFDLIGLRVLAVVGLMITAVATWEFTKLTDATMYSNILLLYTIRSLGVSLIMMPLMTAGLNELPRHLNSHGTAMFNTMRQVSGSLGTAVLVTIMTTRSTIHLATYSSTITSLNPSILVQLNNFIQHLGLSPQTGRVLGLKEIYALVSEQATIQGINDSFIVATVLAIVGLIPALFIRKVITSKSDPVS</sequence>
<feature type="transmembrane region" description="Helical" evidence="8">
    <location>
        <begin position="144"/>
        <end position="163"/>
    </location>
</feature>
<dbReference type="Proteomes" id="UP000002892">
    <property type="component" value="Chromosome"/>
</dbReference>
<evidence type="ECO:0000256" key="5">
    <source>
        <dbReference type="ARBA" id="ARBA00022692"/>
    </source>
</evidence>
<keyword evidence="3" id="KW-0813">Transport</keyword>
<dbReference type="CDD" id="cd17503">
    <property type="entry name" value="MFS_LmrB_MDR_like"/>
    <property type="match status" value="1"/>
</dbReference>
<dbReference type="Gene3D" id="1.20.1250.20">
    <property type="entry name" value="MFS general substrate transporter like domains"/>
    <property type="match status" value="1"/>
</dbReference>
<keyword evidence="5 8" id="KW-0812">Transmembrane</keyword>
<organism evidence="10 11">
    <name type="scientific">Desulfosporosinus acidiphilus (strain DSM 22704 / JCM 16185 / SJ4)</name>
    <dbReference type="NCBI Taxonomy" id="646529"/>
    <lineage>
        <taxon>Bacteria</taxon>
        <taxon>Bacillati</taxon>
        <taxon>Bacillota</taxon>
        <taxon>Clostridia</taxon>
        <taxon>Eubacteriales</taxon>
        <taxon>Desulfitobacteriaceae</taxon>
        <taxon>Desulfosporosinus</taxon>
    </lineage>
</organism>
<feature type="transmembrane region" description="Helical" evidence="8">
    <location>
        <begin position="425"/>
        <end position="447"/>
    </location>
</feature>
<evidence type="ECO:0000256" key="4">
    <source>
        <dbReference type="ARBA" id="ARBA00022475"/>
    </source>
</evidence>
<feature type="transmembrane region" description="Helical" evidence="8">
    <location>
        <begin position="468"/>
        <end position="487"/>
    </location>
</feature>
<dbReference type="InterPro" id="IPR020846">
    <property type="entry name" value="MFS_dom"/>
</dbReference>
<dbReference type="GO" id="GO:0022857">
    <property type="term" value="F:transmembrane transporter activity"/>
    <property type="evidence" value="ECO:0007669"/>
    <property type="project" value="InterPro"/>
</dbReference>
<keyword evidence="7 8" id="KW-0472">Membrane</keyword>
<keyword evidence="11" id="KW-1185">Reference proteome</keyword>
<dbReference type="GO" id="GO:0005886">
    <property type="term" value="C:plasma membrane"/>
    <property type="evidence" value="ECO:0007669"/>
    <property type="project" value="UniProtKB-SubCell"/>
</dbReference>
<reference evidence="10 11" key="1">
    <citation type="journal article" date="2012" name="J. Bacteriol.">
        <title>Complete genome sequences of Desulfosporosinus orientis DSM765T, Desulfosporosinus youngiae DSM17734T, Desulfosporosinus meridiei DSM13257T, and Desulfosporosinus acidiphilus DSM22704T.</title>
        <authorList>
            <person name="Pester M."/>
            <person name="Brambilla E."/>
            <person name="Alazard D."/>
            <person name="Rattei T."/>
            <person name="Weinmaier T."/>
            <person name="Han J."/>
            <person name="Lucas S."/>
            <person name="Lapidus A."/>
            <person name="Cheng J.F."/>
            <person name="Goodwin L."/>
            <person name="Pitluck S."/>
            <person name="Peters L."/>
            <person name="Ovchinnikova G."/>
            <person name="Teshima H."/>
            <person name="Detter J.C."/>
            <person name="Han C.S."/>
            <person name="Tapia R."/>
            <person name="Land M.L."/>
            <person name="Hauser L."/>
            <person name="Kyrpides N.C."/>
            <person name="Ivanova N.N."/>
            <person name="Pagani I."/>
            <person name="Huntmann M."/>
            <person name="Wei C.L."/>
            <person name="Davenport K.W."/>
            <person name="Daligault H."/>
            <person name="Chain P.S."/>
            <person name="Chen A."/>
            <person name="Mavromatis K."/>
            <person name="Markowitz V."/>
            <person name="Szeto E."/>
            <person name="Mikhailova N."/>
            <person name="Pati A."/>
            <person name="Wagner M."/>
            <person name="Woyke T."/>
            <person name="Ollivier B."/>
            <person name="Klenk H.P."/>
            <person name="Spring S."/>
            <person name="Loy A."/>
        </authorList>
    </citation>
    <scope>NUCLEOTIDE SEQUENCE [LARGE SCALE GENOMIC DNA]</scope>
    <source>
        <strain evidence="11">DSM 22704 / JCM 16185 / SJ4</strain>
    </source>
</reference>
<feature type="transmembrane region" description="Helical" evidence="8">
    <location>
        <begin position="169"/>
        <end position="191"/>
    </location>
</feature>
<dbReference type="NCBIfam" id="TIGR00711">
    <property type="entry name" value="efflux_EmrB"/>
    <property type="match status" value="1"/>
</dbReference>
<dbReference type="PANTHER" id="PTHR42718">
    <property type="entry name" value="MAJOR FACILITATOR SUPERFAMILY MULTIDRUG TRANSPORTER MFSC"/>
    <property type="match status" value="1"/>
</dbReference>